<name>A0A1I1VSX8_9BACT</name>
<protein>
    <submittedName>
        <fullName evidence="2">Uncharacterized protein</fullName>
    </submittedName>
</protein>
<evidence type="ECO:0000256" key="1">
    <source>
        <dbReference type="SAM" id="MobiDB-lite"/>
    </source>
</evidence>
<accession>A0A1I1VSX8</accession>
<feature type="region of interest" description="Disordered" evidence="1">
    <location>
        <begin position="1"/>
        <end position="29"/>
    </location>
</feature>
<keyword evidence="3" id="KW-1185">Reference proteome</keyword>
<organism evidence="2 3">
    <name type="scientific">Nannocystis exedens</name>
    <dbReference type="NCBI Taxonomy" id="54"/>
    <lineage>
        <taxon>Bacteria</taxon>
        <taxon>Pseudomonadati</taxon>
        <taxon>Myxococcota</taxon>
        <taxon>Polyangia</taxon>
        <taxon>Nannocystales</taxon>
        <taxon>Nannocystaceae</taxon>
        <taxon>Nannocystis</taxon>
    </lineage>
</organism>
<proteinExistence type="predicted"/>
<gene>
    <name evidence="2" type="ORF">SAMN02745121_01922</name>
</gene>
<dbReference type="Proteomes" id="UP000199400">
    <property type="component" value="Unassembled WGS sequence"/>
</dbReference>
<dbReference type="AlphaFoldDB" id="A0A1I1VSX8"/>
<sequence length="271" mass="28248">MTGSPSTTNSSGTEGQTTSTGSSTGDTGGPSTHAICDRYLACISAAAPGELPAAQMGFGQNGTCWQGSENDAQLCLDACEAGLETFNEAFPDEPKCALCQDHTECDADAGELCDQGKCTVTTCSDGVVDAEEVCDSQPGYDADCLGPSECNPFSNFGCSESNTCAIQPMYTFDEITLARCLSYPEWFFALEGDPCQDFGPDPTVCDLGLGCASPALLPDCDPGMGKGCCTPLCTLDDPQQCSVNEKCVPYQDASGYILAPELTYLGMCVPK</sequence>
<reference evidence="3" key="1">
    <citation type="submission" date="2016-10" db="EMBL/GenBank/DDBJ databases">
        <authorList>
            <person name="Varghese N."/>
            <person name="Submissions S."/>
        </authorList>
    </citation>
    <scope>NUCLEOTIDE SEQUENCE [LARGE SCALE GENOMIC DNA]</scope>
    <source>
        <strain evidence="3">ATCC 25963</strain>
    </source>
</reference>
<evidence type="ECO:0000313" key="3">
    <source>
        <dbReference type="Proteomes" id="UP000199400"/>
    </source>
</evidence>
<evidence type="ECO:0000313" key="2">
    <source>
        <dbReference type="EMBL" id="SFD85934.1"/>
    </source>
</evidence>
<dbReference type="EMBL" id="FOMX01000005">
    <property type="protein sequence ID" value="SFD85934.1"/>
    <property type="molecule type" value="Genomic_DNA"/>
</dbReference>